<gene>
    <name evidence="1" type="ORF">LITE_LOCUS8666</name>
</gene>
<sequence>MRSSFSISASRTCTLSLNFPTRTARLCSSSFAATLSPFSSSYRLAFTISPNQTSMKSTFIPTWRQSKRTRKSDGDEKKGLEALGCRTAIGGGKARTTSLAFFPDLLDFKSKSVMVHIPEVTDKGDGVLITEGADEGDDGDAVVEPYRRRDDDSPPPLSIALAPDLAISFLYLNAYCLESAGLSKRRKKKRRKERRKGKWIHTPLMGSFGEQQWRK</sequence>
<proteinExistence type="predicted"/>
<dbReference type="AlphaFoldDB" id="A0AAV0ICE0"/>
<keyword evidence="2" id="KW-1185">Reference proteome</keyword>
<comment type="caution">
    <text evidence="1">The sequence shown here is derived from an EMBL/GenBank/DDBJ whole genome shotgun (WGS) entry which is preliminary data.</text>
</comment>
<reference evidence="1" key="1">
    <citation type="submission" date="2022-08" db="EMBL/GenBank/DDBJ databases">
        <authorList>
            <person name="Gutierrez-Valencia J."/>
        </authorList>
    </citation>
    <scope>NUCLEOTIDE SEQUENCE</scope>
</reference>
<evidence type="ECO:0000313" key="1">
    <source>
        <dbReference type="EMBL" id="CAI0395297.1"/>
    </source>
</evidence>
<accession>A0AAV0ICE0</accession>
<dbReference type="EMBL" id="CAMGYJ010000003">
    <property type="protein sequence ID" value="CAI0395297.1"/>
    <property type="molecule type" value="Genomic_DNA"/>
</dbReference>
<dbReference type="Proteomes" id="UP001154282">
    <property type="component" value="Unassembled WGS sequence"/>
</dbReference>
<evidence type="ECO:0000313" key="2">
    <source>
        <dbReference type="Proteomes" id="UP001154282"/>
    </source>
</evidence>
<protein>
    <submittedName>
        <fullName evidence="1">Uncharacterized protein</fullName>
    </submittedName>
</protein>
<organism evidence="1 2">
    <name type="scientific">Linum tenue</name>
    <dbReference type="NCBI Taxonomy" id="586396"/>
    <lineage>
        <taxon>Eukaryota</taxon>
        <taxon>Viridiplantae</taxon>
        <taxon>Streptophyta</taxon>
        <taxon>Embryophyta</taxon>
        <taxon>Tracheophyta</taxon>
        <taxon>Spermatophyta</taxon>
        <taxon>Magnoliopsida</taxon>
        <taxon>eudicotyledons</taxon>
        <taxon>Gunneridae</taxon>
        <taxon>Pentapetalae</taxon>
        <taxon>rosids</taxon>
        <taxon>fabids</taxon>
        <taxon>Malpighiales</taxon>
        <taxon>Linaceae</taxon>
        <taxon>Linum</taxon>
    </lineage>
</organism>
<name>A0AAV0ICE0_9ROSI</name>